<dbReference type="Gene3D" id="3.20.20.140">
    <property type="entry name" value="Metal-dependent hydrolases"/>
    <property type="match status" value="1"/>
</dbReference>
<dbReference type="Proteomes" id="UP000032309">
    <property type="component" value="Unassembled WGS sequence"/>
</dbReference>
<keyword evidence="2 5" id="KW-0378">Hydrolase</keyword>
<feature type="active site" description="Proton donor" evidence="5">
    <location>
        <position position="200"/>
    </location>
</feature>
<dbReference type="InterPro" id="IPR028892">
    <property type="entry name" value="ADE"/>
</dbReference>
<dbReference type="EMBL" id="BAFN01000001">
    <property type="protein sequence ID" value="GAN34352.1"/>
    <property type="molecule type" value="Genomic_DNA"/>
</dbReference>
<dbReference type="InterPro" id="IPR032466">
    <property type="entry name" value="Metal_Hydrolase"/>
</dbReference>
<feature type="binding site" evidence="5">
    <location>
        <position position="17"/>
    </location>
    <ligand>
        <name>Zn(2+)</name>
        <dbReference type="ChEBI" id="CHEBI:29105"/>
        <note>catalytic</note>
    </ligand>
</feature>
<evidence type="ECO:0000256" key="4">
    <source>
        <dbReference type="ARBA" id="ARBA00023080"/>
    </source>
</evidence>
<comment type="catalytic activity">
    <reaction evidence="5">
        <text>adenine + H2O + H(+) = hypoxanthine + NH4(+)</text>
        <dbReference type="Rhea" id="RHEA:23688"/>
        <dbReference type="ChEBI" id="CHEBI:15377"/>
        <dbReference type="ChEBI" id="CHEBI:15378"/>
        <dbReference type="ChEBI" id="CHEBI:16708"/>
        <dbReference type="ChEBI" id="CHEBI:17368"/>
        <dbReference type="ChEBI" id="CHEBI:28938"/>
        <dbReference type="EC" id="3.5.4.2"/>
    </reaction>
</comment>
<dbReference type="SUPFAM" id="SSF51556">
    <property type="entry name" value="Metallo-dependent hydrolases"/>
    <property type="match status" value="1"/>
</dbReference>
<dbReference type="NCBIfam" id="NF006850">
    <property type="entry name" value="PRK09358.1-6"/>
    <property type="match status" value="1"/>
</dbReference>
<comment type="similarity">
    <text evidence="5">Belongs to the metallo-dependent hydrolases superfamily. Adenosine and AMP deaminases family. Adenine deaminase type 2 subfamily.</text>
</comment>
<evidence type="ECO:0000313" key="7">
    <source>
        <dbReference type="EMBL" id="GAN34352.1"/>
    </source>
</evidence>
<comment type="cofactor">
    <cofactor evidence="5">
        <name>Zn(2+)</name>
        <dbReference type="ChEBI" id="CHEBI:29105"/>
    </cofactor>
    <text evidence="5">Binds 1 zinc ion per subunit.</text>
</comment>
<evidence type="ECO:0000256" key="5">
    <source>
        <dbReference type="HAMAP-Rule" id="MF_01962"/>
    </source>
</evidence>
<evidence type="ECO:0000259" key="6">
    <source>
        <dbReference type="Pfam" id="PF00962"/>
    </source>
</evidence>
<evidence type="ECO:0000256" key="2">
    <source>
        <dbReference type="ARBA" id="ARBA00022801"/>
    </source>
</evidence>
<feature type="binding site" evidence="5">
    <location>
        <position position="278"/>
    </location>
    <ligand>
        <name>Zn(2+)</name>
        <dbReference type="ChEBI" id="CHEBI:29105"/>
        <note>catalytic</note>
    </ligand>
</feature>
<keyword evidence="4 5" id="KW-0546">Nucleotide metabolism</keyword>
<organism evidence="7 8">
    <name type="scientific">Candidatus Brocadia sinica JPN1</name>
    <dbReference type="NCBI Taxonomy" id="1197129"/>
    <lineage>
        <taxon>Bacteria</taxon>
        <taxon>Pseudomonadati</taxon>
        <taxon>Planctomycetota</taxon>
        <taxon>Candidatus Brocadiia</taxon>
        <taxon>Candidatus Brocadiales</taxon>
        <taxon>Candidatus Brocadiaceae</taxon>
        <taxon>Candidatus Brocadia</taxon>
    </lineage>
</organism>
<evidence type="ECO:0000256" key="3">
    <source>
        <dbReference type="ARBA" id="ARBA00022833"/>
    </source>
</evidence>
<dbReference type="InterPro" id="IPR001365">
    <property type="entry name" value="A_deaminase_dom"/>
</dbReference>
<proteinExistence type="inferred from homology"/>
<comment type="caution">
    <text evidence="7">The sequence shown here is derived from an EMBL/GenBank/DDBJ whole genome shotgun (WGS) entry which is preliminary data.</text>
</comment>
<keyword evidence="3 5" id="KW-0862">Zinc</keyword>
<feature type="domain" description="Adenosine deaminase" evidence="6">
    <location>
        <begin position="12"/>
        <end position="332"/>
    </location>
</feature>
<keyword evidence="1 5" id="KW-0479">Metal-binding</keyword>
<evidence type="ECO:0000313" key="8">
    <source>
        <dbReference type="Proteomes" id="UP000032309"/>
    </source>
</evidence>
<dbReference type="NCBIfam" id="TIGR01430">
    <property type="entry name" value="aden_deam"/>
    <property type="match status" value="1"/>
</dbReference>
<reference evidence="8" key="1">
    <citation type="journal article" date="2015" name="Genome Announc.">
        <title>Draft Genome Sequence of an Anaerobic Ammonium-Oxidizing Bacterium, "Candidatus Brocadia sinica".</title>
        <authorList>
            <person name="Oshiki M."/>
            <person name="Shinyako-Hata K."/>
            <person name="Satoh H."/>
            <person name="Okabe S."/>
        </authorList>
    </citation>
    <scope>NUCLEOTIDE SEQUENCE [LARGE SCALE GENOMIC DNA]</scope>
    <source>
        <strain evidence="8">JPN1</strain>
    </source>
</reference>
<comment type="function">
    <text evidence="5">Catalyzes the hydrolytic deamination of adenine to hypoxanthine. Plays an important role in the purine salvage pathway and in nitrogen catabolism.</text>
</comment>
<dbReference type="PANTHER" id="PTHR43114:SF6">
    <property type="entry name" value="ADENINE DEAMINASE"/>
    <property type="match status" value="1"/>
</dbReference>
<feature type="binding site" evidence="5">
    <location>
        <position position="197"/>
    </location>
    <ligand>
        <name>Zn(2+)</name>
        <dbReference type="ChEBI" id="CHEBI:29105"/>
        <note>catalytic</note>
    </ligand>
</feature>
<dbReference type="Pfam" id="PF00962">
    <property type="entry name" value="A_deaminase"/>
    <property type="match status" value="1"/>
</dbReference>
<dbReference type="HAMAP" id="MF_01962">
    <property type="entry name" value="Adenine_deaminase"/>
    <property type="match status" value="1"/>
</dbReference>
<evidence type="ECO:0000256" key="1">
    <source>
        <dbReference type="ARBA" id="ARBA00022723"/>
    </source>
</evidence>
<name>A0ABQ0JZY9_9BACT</name>
<dbReference type="CDD" id="cd01320">
    <property type="entry name" value="ADA"/>
    <property type="match status" value="1"/>
</dbReference>
<dbReference type="PANTHER" id="PTHR43114">
    <property type="entry name" value="ADENINE DEAMINASE"/>
    <property type="match status" value="1"/>
</dbReference>
<gene>
    <name evidence="7" type="ORF">BROSI_A2888</name>
</gene>
<feature type="site" description="Important for catalytic activity" evidence="5">
    <location>
        <position position="221"/>
    </location>
</feature>
<dbReference type="EC" id="3.5.4.2" evidence="5"/>
<dbReference type="InterPro" id="IPR006330">
    <property type="entry name" value="Ado/ade_deaminase"/>
</dbReference>
<sequence>MHTVKTLIRDIPKAELHIHIEGSLEPELMFKISRRNGLSLPFHSVEEVRKAYKFTNLQSFLDIYYEGMRVLRQEQDFYDITRAYLERIHAQNVCHTEIFFDPQAHTVRGIPFETIVTGIHHALLDAQQQRGISSKLIMCFQRYLSVESAMETLHQALPFREWIIGVGLDSSELGHPPEKFIPVFAKALEEGFLTVAHAGEEGPAEYIWQALEKLKVSRIDHGVHCVEDARLVKKLIAEQIPLTVCPLSNVKLRIFNALSEHNLKQMLDSGLCVTVNSDDPAYFGGYITENFMAVQEALNLDHNDIYHLVKNSFQATFLNKKEKQDLLDRLEKFMSQYKQKGLVKDKDTFDRRGYPLLKI</sequence>
<feature type="binding site" evidence="5">
    <location>
        <position position="279"/>
    </location>
    <ligand>
        <name>substrate</name>
    </ligand>
</feature>
<protein>
    <recommendedName>
        <fullName evidence="5">Adenine deaminase</fullName>
        <shortName evidence="5">ADE</shortName>
        <ecNumber evidence="5">3.5.4.2</ecNumber>
    </recommendedName>
    <alternativeName>
        <fullName evidence="5">Adenine aminohydrolase</fullName>
        <shortName evidence="5">AAH</shortName>
    </alternativeName>
</protein>
<keyword evidence="8" id="KW-1185">Reference proteome</keyword>
<feature type="binding site" evidence="5">
    <location>
        <position position="19"/>
    </location>
    <ligand>
        <name>Zn(2+)</name>
        <dbReference type="ChEBI" id="CHEBI:29105"/>
        <note>catalytic</note>
    </ligand>
</feature>
<accession>A0ABQ0JZY9</accession>